<keyword evidence="2" id="KW-0229">DNA integration</keyword>
<evidence type="ECO:0000313" key="6">
    <source>
        <dbReference type="EMBL" id="MBC8540806.1"/>
    </source>
</evidence>
<dbReference type="AlphaFoldDB" id="A0A926DMY4"/>
<dbReference type="GO" id="GO:0006310">
    <property type="term" value="P:DNA recombination"/>
    <property type="evidence" value="ECO:0007669"/>
    <property type="project" value="UniProtKB-KW"/>
</dbReference>
<dbReference type="PANTHER" id="PTHR30349:SF77">
    <property type="entry name" value="TYROSINE RECOMBINASE XERC"/>
    <property type="match status" value="1"/>
</dbReference>
<evidence type="ECO:0000313" key="7">
    <source>
        <dbReference type="Proteomes" id="UP000611762"/>
    </source>
</evidence>
<dbReference type="InterPro" id="IPR011010">
    <property type="entry name" value="DNA_brk_join_enz"/>
</dbReference>
<comment type="subcellular location">
    <subcellularLocation>
        <location evidence="1">Cytoplasm</location>
    </subcellularLocation>
</comment>
<dbReference type="Gene3D" id="1.10.150.130">
    <property type="match status" value="1"/>
</dbReference>
<evidence type="ECO:0000256" key="3">
    <source>
        <dbReference type="ARBA" id="ARBA00023125"/>
    </source>
</evidence>
<gene>
    <name evidence="6" type="ORF">H8698_07430</name>
</gene>
<sequence>MCYKVETYAKLATQLRDKMQGMPEFIVNFINSYKSTATRNNNWCILKGFLEWLLDRKYMVCKDIFSITASDFATITVSNLDQYFEYLQGSKNNTLETICTKKKVLNAFWNYLLENGNVEKNVVKFVSKSKYKTEKKRGEVKVQTDKEQQAFLNRLSTGNNNEFDIERNIAIVKLLAGSGIRCQELINLDVSDVFLNGGELLNEGGETKSPFINILGKGNIQEYESVFISSEAAEALNKYLIVRTKFLLDKHSESEALFLSNRGVRLKKTAITSFFKRYSNGEITPHMMRHYVGTKLYESTGDLILVQKQLRHSSRETTAKYYVKTNKNNLISAVGNLSVYSN</sequence>
<dbReference type="PANTHER" id="PTHR30349">
    <property type="entry name" value="PHAGE INTEGRASE-RELATED"/>
    <property type="match status" value="1"/>
</dbReference>
<dbReference type="GO" id="GO:0015074">
    <property type="term" value="P:DNA integration"/>
    <property type="evidence" value="ECO:0007669"/>
    <property type="project" value="UniProtKB-KW"/>
</dbReference>
<feature type="domain" description="Tyr recombinase" evidence="5">
    <location>
        <begin position="138"/>
        <end position="335"/>
    </location>
</feature>
<comment type="caution">
    <text evidence="6">The sequence shown here is derived from an EMBL/GenBank/DDBJ whole genome shotgun (WGS) entry which is preliminary data.</text>
</comment>
<dbReference type="InterPro" id="IPR002104">
    <property type="entry name" value="Integrase_catalytic"/>
</dbReference>
<dbReference type="SUPFAM" id="SSF56349">
    <property type="entry name" value="DNA breaking-rejoining enzymes"/>
    <property type="match status" value="1"/>
</dbReference>
<accession>A0A926DMY4</accession>
<evidence type="ECO:0000256" key="1">
    <source>
        <dbReference type="ARBA" id="ARBA00004496"/>
    </source>
</evidence>
<dbReference type="InterPro" id="IPR010998">
    <property type="entry name" value="Integrase_recombinase_N"/>
</dbReference>
<dbReference type="GO" id="GO:0005737">
    <property type="term" value="C:cytoplasm"/>
    <property type="evidence" value="ECO:0007669"/>
    <property type="project" value="UniProtKB-SubCell"/>
</dbReference>
<reference evidence="6" key="1">
    <citation type="submission" date="2020-08" db="EMBL/GenBank/DDBJ databases">
        <title>Genome public.</title>
        <authorList>
            <person name="Liu C."/>
            <person name="Sun Q."/>
        </authorList>
    </citation>
    <scope>NUCLEOTIDE SEQUENCE</scope>
    <source>
        <strain evidence="6">H8</strain>
    </source>
</reference>
<dbReference type="InterPro" id="IPR050090">
    <property type="entry name" value="Tyrosine_recombinase_XerCD"/>
</dbReference>
<dbReference type="PROSITE" id="PS51898">
    <property type="entry name" value="TYR_RECOMBINASE"/>
    <property type="match status" value="1"/>
</dbReference>
<proteinExistence type="predicted"/>
<dbReference type="Pfam" id="PF00589">
    <property type="entry name" value="Phage_integrase"/>
    <property type="match status" value="1"/>
</dbReference>
<dbReference type="Proteomes" id="UP000611762">
    <property type="component" value="Unassembled WGS sequence"/>
</dbReference>
<evidence type="ECO:0000256" key="4">
    <source>
        <dbReference type="ARBA" id="ARBA00023172"/>
    </source>
</evidence>
<organism evidence="6 7">
    <name type="scientific">Congzhengia minquanensis</name>
    <dbReference type="NCBI Taxonomy" id="2763657"/>
    <lineage>
        <taxon>Bacteria</taxon>
        <taxon>Bacillati</taxon>
        <taxon>Bacillota</taxon>
        <taxon>Clostridia</taxon>
        <taxon>Eubacteriales</taxon>
        <taxon>Oscillospiraceae</taxon>
        <taxon>Congzhengia</taxon>
    </lineage>
</organism>
<evidence type="ECO:0000256" key="2">
    <source>
        <dbReference type="ARBA" id="ARBA00022908"/>
    </source>
</evidence>
<dbReference type="EMBL" id="JACRSU010000002">
    <property type="protein sequence ID" value="MBC8540806.1"/>
    <property type="molecule type" value="Genomic_DNA"/>
</dbReference>
<name>A0A926DMY4_9FIRM</name>
<evidence type="ECO:0000259" key="5">
    <source>
        <dbReference type="PROSITE" id="PS51898"/>
    </source>
</evidence>
<keyword evidence="4" id="KW-0233">DNA recombination</keyword>
<protein>
    <submittedName>
        <fullName evidence="6">Tyrosine-type recombinase/integrase</fullName>
    </submittedName>
</protein>
<dbReference type="Gene3D" id="1.10.443.10">
    <property type="entry name" value="Intergrase catalytic core"/>
    <property type="match status" value="1"/>
</dbReference>
<dbReference type="GO" id="GO:0003677">
    <property type="term" value="F:DNA binding"/>
    <property type="evidence" value="ECO:0007669"/>
    <property type="project" value="UniProtKB-KW"/>
</dbReference>
<dbReference type="RefSeq" id="WP_249311954.1">
    <property type="nucleotide sequence ID" value="NZ_JACRSU010000002.1"/>
</dbReference>
<keyword evidence="7" id="KW-1185">Reference proteome</keyword>
<keyword evidence="3" id="KW-0238">DNA-binding</keyword>
<dbReference type="InterPro" id="IPR013762">
    <property type="entry name" value="Integrase-like_cat_sf"/>
</dbReference>